<keyword evidence="7" id="KW-1185">Reference proteome</keyword>
<dbReference type="PROSITE" id="PS50830">
    <property type="entry name" value="TNASE_3"/>
    <property type="match status" value="1"/>
</dbReference>
<dbReference type="PANTHER" id="PTHR12302">
    <property type="entry name" value="EBNA2 BINDING PROTEIN P100"/>
    <property type="match status" value="1"/>
</dbReference>
<evidence type="ECO:0000259" key="5">
    <source>
        <dbReference type="PROSITE" id="PS50830"/>
    </source>
</evidence>
<dbReference type="InterPro" id="IPR002071">
    <property type="entry name" value="Thermonucl_AS"/>
</dbReference>
<gene>
    <name evidence="6" type="ORF">EPD65_13500</name>
</gene>
<keyword evidence="1" id="KW-0540">Nuclease</keyword>
<feature type="domain" description="TNase-like" evidence="5">
    <location>
        <begin position="50"/>
        <end position="190"/>
    </location>
</feature>
<sequence>MRSRCVVALAGAAALGGLVAACEPVPVVRPDAVPAASRTPAPTPLAIPKDAQRVTVSWVTDGDTVALRAVRRGVLPQAVDTHVRLLEIDTPESKDPDLPVQCFALRATAATERLLPQGSTAWVQTDRELHDRYGRTLGYVWNERGVFVNEALVRRGLARVLFYRPNDRHLERIRAAESAARSAGRGLWSHCPDSR</sequence>
<evidence type="ECO:0000256" key="2">
    <source>
        <dbReference type="ARBA" id="ARBA00022759"/>
    </source>
</evidence>
<evidence type="ECO:0000256" key="3">
    <source>
        <dbReference type="ARBA" id="ARBA00022801"/>
    </source>
</evidence>
<evidence type="ECO:0000256" key="1">
    <source>
        <dbReference type="ARBA" id="ARBA00022722"/>
    </source>
</evidence>
<dbReference type="AlphaFoldDB" id="A0A4R1BXW7"/>
<dbReference type="EMBL" id="SJZJ01000025">
    <property type="protein sequence ID" value="TCJ22185.1"/>
    <property type="molecule type" value="Genomic_DNA"/>
</dbReference>
<evidence type="ECO:0000313" key="6">
    <source>
        <dbReference type="EMBL" id="TCJ22185.1"/>
    </source>
</evidence>
<keyword evidence="3" id="KW-0378">Hydrolase</keyword>
<keyword evidence="2" id="KW-0255">Endonuclease</keyword>
<proteinExistence type="predicted"/>
<comment type="caution">
    <text evidence="6">The sequence shown here is derived from an EMBL/GenBank/DDBJ whole genome shotgun (WGS) entry which is preliminary data.</text>
</comment>
<dbReference type="Proteomes" id="UP000295453">
    <property type="component" value="Unassembled WGS sequence"/>
</dbReference>
<dbReference type="InterPro" id="IPR016071">
    <property type="entry name" value="Staphylococal_nuclease_OB-fold"/>
</dbReference>
<protein>
    <submittedName>
        <fullName evidence="6">Thermonuclease family protein</fullName>
    </submittedName>
</protein>
<dbReference type="RefSeq" id="WP_131585022.1">
    <property type="nucleotide sequence ID" value="NZ_SJZJ01000025.1"/>
</dbReference>
<dbReference type="PANTHER" id="PTHR12302:SF3">
    <property type="entry name" value="SERINE_THREONINE-PROTEIN KINASE 31"/>
    <property type="match status" value="1"/>
</dbReference>
<dbReference type="Pfam" id="PF00565">
    <property type="entry name" value="SNase"/>
    <property type="match status" value="1"/>
</dbReference>
<dbReference type="GO" id="GO:0003676">
    <property type="term" value="F:nucleic acid binding"/>
    <property type="evidence" value="ECO:0007669"/>
    <property type="project" value="InterPro"/>
</dbReference>
<dbReference type="GO" id="GO:0004519">
    <property type="term" value="F:endonuclease activity"/>
    <property type="evidence" value="ECO:0007669"/>
    <property type="project" value="UniProtKB-KW"/>
</dbReference>
<feature type="signal peptide" evidence="4">
    <location>
        <begin position="1"/>
        <end position="20"/>
    </location>
</feature>
<keyword evidence="4" id="KW-0732">Signal</keyword>
<dbReference type="Gene3D" id="2.40.50.90">
    <property type="match status" value="1"/>
</dbReference>
<dbReference type="SMART" id="SM00318">
    <property type="entry name" value="SNc"/>
    <property type="match status" value="1"/>
</dbReference>
<dbReference type="PROSITE" id="PS01284">
    <property type="entry name" value="TNASE_2"/>
    <property type="match status" value="1"/>
</dbReference>
<accession>A0A4R1BXW7</accession>
<dbReference type="InterPro" id="IPR035437">
    <property type="entry name" value="SNase_OB-fold_sf"/>
</dbReference>
<name>A0A4R1BXW7_9ACTN</name>
<dbReference type="OrthoDB" id="5241375at2"/>
<feature type="chain" id="PRO_5020568196" evidence="4">
    <location>
        <begin position="21"/>
        <end position="195"/>
    </location>
</feature>
<evidence type="ECO:0000256" key="4">
    <source>
        <dbReference type="SAM" id="SignalP"/>
    </source>
</evidence>
<dbReference type="PROSITE" id="PS51257">
    <property type="entry name" value="PROKAR_LIPOPROTEIN"/>
    <property type="match status" value="1"/>
</dbReference>
<dbReference type="GO" id="GO:0016787">
    <property type="term" value="F:hydrolase activity"/>
    <property type="evidence" value="ECO:0007669"/>
    <property type="project" value="UniProtKB-KW"/>
</dbReference>
<organism evidence="6 7">
    <name type="scientific">Nocardioides jejuensis</name>
    <dbReference type="NCBI Taxonomy" id="2502782"/>
    <lineage>
        <taxon>Bacteria</taxon>
        <taxon>Bacillati</taxon>
        <taxon>Actinomycetota</taxon>
        <taxon>Actinomycetes</taxon>
        <taxon>Propionibacteriales</taxon>
        <taxon>Nocardioidaceae</taxon>
        <taxon>Nocardioides</taxon>
    </lineage>
</organism>
<reference evidence="6 7" key="1">
    <citation type="submission" date="2019-03" db="EMBL/GenBank/DDBJ databases">
        <authorList>
            <person name="Kim M.K.M."/>
        </authorList>
    </citation>
    <scope>NUCLEOTIDE SEQUENCE [LARGE SCALE GENOMIC DNA]</scope>
    <source>
        <strain evidence="6 7">18JY15-6</strain>
    </source>
</reference>
<evidence type="ECO:0000313" key="7">
    <source>
        <dbReference type="Proteomes" id="UP000295453"/>
    </source>
</evidence>
<dbReference type="SUPFAM" id="SSF50199">
    <property type="entry name" value="Staphylococcal nuclease"/>
    <property type="match status" value="1"/>
</dbReference>